<feature type="compositionally biased region" description="Basic and acidic residues" evidence="2">
    <location>
        <begin position="7"/>
        <end position="27"/>
    </location>
</feature>
<reference evidence="3" key="1">
    <citation type="journal article" date="2019" name="bioRxiv">
        <title>The Genome of the Zebra Mussel, Dreissena polymorpha: A Resource for Invasive Species Research.</title>
        <authorList>
            <person name="McCartney M.A."/>
            <person name="Auch B."/>
            <person name="Kono T."/>
            <person name="Mallez S."/>
            <person name="Zhang Y."/>
            <person name="Obille A."/>
            <person name="Becker A."/>
            <person name="Abrahante J.E."/>
            <person name="Garbe J."/>
            <person name="Badalamenti J.P."/>
            <person name="Herman A."/>
            <person name="Mangelson H."/>
            <person name="Liachko I."/>
            <person name="Sullivan S."/>
            <person name="Sone E.D."/>
            <person name="Koren S."/>
            <person name="Silverstein K.A.T."/>
            <person name="Beckman K.B."/>
            <person name="Gohl D.M."/>
        </authorList>
    </citation>
    <scope>NUCLEOTIDE SEQUENCE</scope>
    <source>
        <strain evidence="3">Duluth1</strain>
        <tissue evidence="3">Whole animal</tissue>
    </source>
</reference>
<dbReference type="Proteomes" id="UP000828390">
    <property type="component" value="Unassembled WGS sequence"/>
</dbReference>
<evidence type="ECO:0000256" key="2">
    <source>
        <dbReference type="SAM" id="MobiDB-lite"/>
    </source>
</evidence>
<keyword evidence="4" id="KW-1185">Reference proteome</keyword>
<proteinExistence type="predicted"/>
<feature type="compositionally biased region" description="Polar residues" evidence="2">
    <location>
        <begin position="151"/>
        <end position="175"/>
    </location>
</feature>
<name>A0A9D4D791_DREPO</name>
<comment type="caution">
    <text evidence="3">The sequence shown here is derived from an EMBL/GenBank/DDBJ whole genome shotgun (WGS) entry which is preliminary data.</text>
</comment>
<gene>
    <name evidence="3" type="ORF">DPMN_047152</name>
</gene>
<reference evidence="3" key="2">
    <citation type="submission" date="2020-11" db="EMBL/GenBank/DDBJ databases">
        <authorList>
            <person name="McCartney M.A."/>
            <person name="Auch B."/>
            <person name="Kono T."/>
            <person name="Mallez S."/>
            <person name="Becker A."/>
            <person name="Gohl D.M."/>
            <person name="Silverstein K.A.T."/>
            <person name="Koren S."/>
            <person name="Bechman K.B."/>
            <person name="Herman A."/>
            <person name="Abrahante J.E."/>
            <person name="Garbe J."/>
        </authorList>
    </citation>
    <scope>NUCLEOTIDE SEQUENCE</scope>
    <source>
        <strain evidence="3">Duluth1</strain>
        <tissue evidence="3">Whole animal</tissue>
    </source>
</reference>
<dbReference type="AlphaFoldDB" id="A0A9D4D791"/>
<feature type="coiled-coil region" evidence="1">
    <location>
        <begin position="44"/>
        <end position="74"/>
    </location>
</feature>
<protein>
    <submittedName>
        <fullName evidence="3">Uncharacterized protein</fullName>
    </submittedName>
</protein>
<evidence type="ECO:0000313" key="3">
    <source>
        <dbReference type="EMBL" id="KAH3740446.1"/>
    </source>
</evidence>
<accession>A0A9D4D791</accession>
<feature type="compositionally biased region" description="Basic and acidic residues" evidence="2">
    <location>
        <begin position="136"/>
        <end position="150"/>
    </location>
</feature>
<feature type="compositionally biased region" description="Polar residues" evidence="2">
    <location>
        <begin position="195"/>
        <end position="209"/>
    </location>
</feature>
<sequence length="320" mass="37064">MPLSRADIQKRYRENKKKESGSYAKKERERKRKAYIQVALLSDIEAKKRRKEILKRVKRNNEKKKEELNAVLNTESVQTRCKDKGTLTIKLDFKQKRGSKAGKRVICNKLEKAEKQIKELELLNAQLKTEKKRIQKRLERARQSKNKTSDTRQSPSNITSQRNASGNPDMQSCSIDITDIPNPATSETPRKDPAKSNNTKETFTPNTKANMDLRDSGLTPKRHTKLKKKLLQFHVLNEEIKATNALKNCQLKIAKKYKCVRAFGKMLGISRKLNKAGQNKKESSRSQLVKKKVHEFLQREDNCVTMPGKKTRSRNTKREY</sequence>
<feature type="region of interest" description="Disordered" evidence="2">
    <location>
        <begin position="1"/>
        <end position="30"/>
    </location>
</feature>
<keyword evidence="1" id="KW-0175">Coiled coil</keyword>
<organism evidence="3 4">
    <name type="scientific">Dreissena polymorpha</name>
    <name type="common">Zebra mussel</name>
    <name type="synonym">Mytilus polymorpha</name>
    <dbReference type="NCBI Taxonomy" id="45954"/>
    <lineage>
        <taxon>Eukaryota</taxon>
        <taxon>Metazoa</taxon>
        <taxon>Spiralia</taxon>
        <taxon>Lophotrochozoa</taxon>
        <taxon>Mollusca</taxon>
        <taxon>Bivalvia</taxon>
        <taxon>Autobranchia</taxon>
        <taxon>Heteroconchia</taxon>
        <taxon>Euheterodonta</taxon>
        <taxon>Imparidentia</taxon>
        <taxon>Neoheterodontei</taxon>
        <taxon>Myida</taxon>
        <taxon>Dreissenoidea</taxon>
        <taxon>Dreissenidae</taxon>
        <taxon>Dreissena</taxon>
    </lineage>
</organism>
<evidence type="ECO:0000313" key="4">
    <source>
        <dbReference type="Proteomes" id="UP000828390"/>
    </source>
</evidence>
<feature type="region of interest" description="Disordered" evidence="2">
    <location>
        <begin position="134"/>
        <end position="219"/>
    </location>
</feature>
<dbReference type="EMBL" id="JAIWYP010000011">
    <property type="protein sequence ID" value="KAH3740446.1"/>
    <property type="molecule type" value="Genomic_DNA"/>
</dbReference>
<evidence type="ECO:0000256" key="1">
    <source>
        <dbReference type="SAM" id="Coils"/>
    </source>
</evidence>